<evidence type="ECO:0000256" key="3">
    <source>
        <dbReference type="ARBA" id="ARBA00023004"/>
    </source>
</evidence>
<feature type="domain" description="Cytochrome c" evidence="6">
    <location>
        <begin position="121"/>
        <end position="205"/>
    </location>
</feature>
<dbReference type="PANTHER" id="PTHR40394:SF2">
    <property type="entry name" value="QUINOL:CYTOCHROME C OXIDOREDUCTASE MEMBRANE PROTEIN"/>
    <property type="match status" value="1"/>
</dbReference>
<dbReference type="EMBL" id="JBIPKE010000011">
    <property type="protein sequence ID" value="MFH6982410.1"/>
    <property type="molecule type" value="Genomic_DNA"/>
</dbReference>
<evidence type="ECO:0000256" key="2">
    <source>
        <dbReference type="ARBA" id="ARBA00022723"/>
    </source>
</evidence>
<dbReference type="PROSITE" id="PS51007">
    <property type="entry name" value="CYTC"/>
    <property type="match status" value="1"/>
</dbReference>
<evidence type="ECO:0000259" key="6">
    <source>
        <dbReference type="PROSITE" id="PS51007"/>
    </source>
</evidence>
<feature type="chain" id="PRO_5046205774" evidence="5">
    <location>
        <begin position="23"/>
        <end position="207"/>
    </location>
</feature>
<dbReference type="InterPro" id="IPR009056">
    <property type="entry name" value="Cyt_c-like_dom"/>
</dbReference>
<dbReference type="Pfam" id="PF13442">
    <property type="entry name" value="Cytochrome_CBB3"/>
    <property type="match status" value="1"/>
</dbReference>
<organism evidence="7 8">
    <name type="scientific">Marinoscillum luteum</name>
    <dbReference type="NCBI Taxonomy" id="861051"/>
    <lineage>
        <taxon>Bacteria</taxon>
        <taxon>Pseudomonadati</taxon>
        <taxon>Bacteroidota</taxon>
        <taxon>Cytophagia</taxon>
        <taxon>Cytophagales</taxon>
        <taxon>Reichenbachiellaceae</taxon>
        <taxon>Marinoscillum</taxon>
    </lineage>
</organism>
<evidence type="ECO:0000256" key="4">
    <source>
        <dbReference type="PROSITE-ProRule" id="PRU00433"/>
    </source>
</evidence>
<keyword evidence="2 4" id="KW-0479">Metal-binding</keyword>
<gene>
    <name evidence="7" type="ORF">ACHKAR_03120</name>
</gene>
<dbReference type="PANTHER" id="PTHR40394">
    <property type="entry name" value="LIPOPROTEIN-RELATED"/>
    <property type="match status" value="1"/>
</dbReference>
<keyword evidence="5" id="KW-0732">Signal</keyword>
<evidence type="ECO:0000313" key="8">
    <source>
        <dbReference type="Proteomes" id="UP001610063"/>
    </source>
</evidence>
<accession>A0ABW7N4U4</accession>
<dbReference type="Gene3D" id="1.10.760.10">
    <property type="entry name" value="Cytochrome c-like domain"/>
    <property type="match status" value="1"/>
</dbReference>
<evidence type="ECO:0000256" key="1">
    <source>
        <dbReference type="ARBA" id="ARBA00022617"/>
    </source>
</evidence>
<name>A0ABW7N4U4_9BACT</name>
<keyword evidence="3 4" id="KW-0408">Iron</keyword>
<sequence length="207" mass="22751">MLKHTYQILVAGVVTAMLGACAAGVDDTGLEYAPQMYHSTPYEPLSQITDESKGSWLDSNPEDEHGEFYNSNPYNPFKMTMREPVANTIKRGEYIASNGIAADDYATAEEVLTNPFADSKEALKEGKALYLRFCEHCHGEKGAGDGLVGEVYKGVTAYNSATVKDKKSGHIFWVITNGKGRMGAHASQISVDDRWKIATYVQTLQQQ</sequence>
<keyword evidence="1 4" id="KW-0349">Heme</keyword>
<dbReference type="PROSITE" id="PS51257">
    <property type="entry name" value="PROKAR_LIPOPROTEIN"/>
    <property type="match status" value="1"/>
</dbReference>
<evidence type="ECO:0000256" key="5">
    <source>
        <dbReference type="SAM" id="SignalP"/>
    </source>
</evidence>
<proteinExistence type="predicted"/>
<dbReference type="InterPro" id="IPR036909">
    <property type="entry name" value="Cyt_c-like_dom_sf"/>
</dbReference>
<dbReference type="Proteomes" id="UP001610063">
    <property type="component" value="Unassembled WGS sequence"/>
</dbReference>
<protein>
    <submittedName>
        <fullName evidence="7">C-type cytochrome</fullName>
    </submittedName>
</protein>
<comment type="caution">
    <text evidence="7">The sequence shown here is derived from an EMBL/GenBank/DDBJ whole genome shotgun (WGS) entry which is preliminary data.</text>
</comment>
<reference evidence="7 8" key="1">
    <citation type="journal article" date="2013" name="Int. J. Syst. Evol. Microbiol.">
        <title>Marinoscillum luteum sp. nov., isolated from marine sediment.</title>
        <authorList>
            <person name="Cha I.T."/>
            <person name="Park S.J."/>
            <person name="Kim S.J."/>
            <person name="Kim J.G."/>
            <person name="Jung M.Y."/>
            <person name="Shin K.S."/>
            <person name="Kwon K.K."/>
            <person name="Yang S.H."/>
            <person name="Seo Y.S."/>
            <person name="Rhee S.K."/>
        </authorList>
    </citation>
    <scope>NUCLEOTIDE SEQUENCE [LARGE SCALE GENOMIC DNA]</scope>
    <source>
        <strain evidence="7 8">KCTC 23939</strain>
    </source>
</reference>
<keyword evidence="8" id="KW-1185">Reference proteome</keyword>
<dbReference type="SUPFAM" id="SSF46626">
    <property type="entry name" value="Cytochrome c"/>
    <property type="match status" value="1"/>
</dbReference>
<feature type="signal peptide" evidence="5">
    <location>
        <begin position="1"/>
        <end position="22"/>
    </location>
</feature>
<evidence type="ECO:0000313" key="7">
    <source>
        <dbReference type="EMBL" id="MFH6982410.1"/>
    </source>
</evidence>
<dbReference type="RefSeq" id="WP_395416128.1">
    <property type="nucleotide sequence ID" value="NZ_JBIPKE010000011.1"/>
</dbReference>